<sequence length="444" mass="49311">MSWTIFAKLLPNALGPPRGGFQRAIIDEVLVDDSNGLAGEITQLRNDIDAYDDKFVDLVGENPLFIPKLYREEKEERKVTKQSTTAAARATSNPPTSLIALEGSAKLIGRTLTPTQRTTHLPSFPRATIGSLAPQSHQRKKVPSQPPRTVSHQSFPTSAPFRCINVVITPFIFNGFRLKTNPQLSLFVPQLPQFANQPQHSIRPISARPTDRTPLITPSVQRPQPSSSIGFPPPSHSNSNSLRVGVCHASIFYISTPMQNPGRHSFTHFAITVSTDQCARTCHEFNCVIAHYDPATGRCEFNPSTALAIRKGQCPPWPATHYKNGVKTNVPLRIFCVQCRRSFRRGQANKQGNRFRTTVLKALYTGRLPRPVYSSGVARMRSVLSKQSDVIIGSSFRNIAWELERGHDGTVSSSAGKERFISDSNHHRDRSGMEMEVRAIASRK</sequence>
<evidence type="ECO:0000313" key="3">
    <source>
        <dbReference type="Proteomes" id="UP000277928"/>
    </source>
</evidence>
<accession>A0A3P6SNJ8</accession>
<reference evidence="2 3" key="1">
    <citation type="submission" date="2018-08" db="EMBL/GenBank/DDBJ databases">
        <authorList>
            <person name="Laetsch R D."/>
            <person name="Stevens L."/>
            <person name="Kumar S."/>
            <person name="Blaxter L. M."/>
        </authorList>
    </citation>
    <scope>NUCLEOTIDE SEQUENCE [LARGE SCALE GENOMIC DNA]</scope>
</reference>
<evidence type="ECO:0000313" key="2">
    <source>
        <dbReference type="EMBL" id="VDK71453.1"/>
    </source>
</evidence>
<keyword evidence="3" id="KW-1185">Reference proteome</keyword>
<feature type="compositionally biased region" description="Polar residues" evidence="1">
    <location>
        <begin position="216"/>
        <end position="229"/>
    </location>
</feature>
<organism evidence="2 3">
    <name type="scientific">Litomosoides sigmodontis</name>
    <name type="common">Filarial nematode worm</name>
    <dbReference type="NCBI Taxonomy" id="42156"/>
    <lineage>
        <taxon>Eukaryota</taxon>
        <taxon>Metazoa</taxon>
        <taxon>Ecdysozoa</taxon>
        <taxon>Nematoda</taxon>
        <taxon>Chromadorea</taxon>
        <taxon>Rhabditida</taxon>
        <taxon>Spirurina</taxon>
        <taxon>Spiruromorpha</taxon>
        <taxon>Filarioidea</taxon>
        <taxon>Onchocercidae</taxon>
        <taxon>Litomosoides</taxon>
    </lineage>
</organism>
<dbReference type="Proteomes" id="UP000277928">
    <property type="component" value="Unassembled WGS sequence"/>
</dbReference>
<dbReference type="OMA" id="THFAITV"/>
<feature type="region of interest" description="Disordered" evidence="1">
    <location>
        <begin position="75"/>
        <end position="95"/>
    </location>
</feature>
<dbReference type="OrthoDB" id="5871074at2759"/>
<evidence type="ECO:0008006" key="4">
    <source>
        <dbReference type="Google" id="ProtNLM"/>
    </source>
</evidence>
<feature type="compositionally biased region" description="Polar residues" evidence="1">
    <location>
        <begin position="81"/>
        <end position="95"/>
    </location>
</feature>
<feature type="region of interest" description="Disordered" evidence="1">
    <location>
        <begin position="199"/>
        <end position="237"/>
    </location>
</feature>
<dbReference type="AlphaFoldDB" id="A0A3P6SNJ8"/>
<evidence type="ECO:0000256" key="1">
    <source>
        <dbReference type="SAM" id="MobiDB-lite"/>
    </source>
</evidence>
<name>A0A3P6SNJ8_LITSI</name>
<dbReference type="EMBL" id="UYRX01000050">
    <property type="protein sequence ID" value="VDK71453.1"/>
    <property type="molecule type" value="Genomic_DNA"/>
</dbReference>
<protein>
    <recommendedName>
        <fullName evidence="4">Apple domain-containing protein</fullName>
    </recommendedName>
</protein>
<feature type="region of interest" description="Disordered" evidence="1">
    <location>
        <begin position="114"/>
        <end position="154"/>
    </location>
</feature>
<proteinExistence type="predicted"/>
<gene>
    <name evidence="2" type="ORF">NLS_LOCUS1447</name>
</gene>